<dbReference type="EMBL" id="QRDP01000004">
    <property type="protein sequence ID" value="RED17224.1"/>
    <property type="molecule type" value="Genomic_DNA"/>
</dbReference>
<protein>
    <submittedName>
        <fullName evidence="1">Uncharacterized protein</fullName>
    </submittedName>
</protein>
<organism evidence="1 2">
    <name type="scientific">Parasphingopyxis lamellibrachiae</name>
    <dbReference type="NCBI Taxonomy" id="680125"/>
    <lineage>
        <taxon>Bacteria</taxon>
        <taxon>Pseudomonadati</taxon>
        <taxon>Pseudomonadota</taxon>
        <taxon>Alphaproteobacteria</taxon>
        <taxon>Sphingomonadales</taxon>
        <taxon>Sphingomonadaceae</taxon>
        <taxon>Parasphingopyxis</taxon>
    </lineage>
</organism>
<name>A0A3D9FHF3_9SPHN</name>
<dbReference type="RefSeq" id="WP_116236523.1">
    <property type="nucleotide sequence ID" value="NZ_QRDP01000004.1"/>
</dbReference>
<dbReference type="Proteomes" id="UP000256310">
    <property type="component" value="Unassembled WGS sequence"/>
</dbReference>
<reference evidence="1 2" key="1">
    <citation type="submission" date="2018-07" db="EMBL/GenBank/DDBJ databases">
        <title>Genomic Encyclopedia of Type Strains, Phase IV (KMG-IV): sequencing the most valuable type-strain genomes for metagenomic binning, comparative biology and taxonomic classification.</title>
        <authorList>
            <person name="Goeker M."/>
        </authorList>
    </citation>
    <scope>NUCLEOTIDE SEQUENCE [LARGE SCALE GENOMIC DNA]</scope>
    <source>
        <strain evidence="1 2">DSM 26725</strain>
    </source>
</reference>
<sequence>MGPIQRFALGATAALAGLIVPGCSGAEETEAGLSVEQVIARHIDAIGGGDAIDAIRNIHIQPEIVEPEFTLVGDYRATREGRMRVDVFIAGERVFSEGIDGDGGWQQNGEGADFTDTSPLARAALERGIDFNLFGLHDLAARGHRASLFGREEIDGVDYYVIHVAMAEGFERFYYINPGTWMIERHREISALHPDIDSEERPAETIESNFQEFCGVLRPTETRKIDRETGDEIQRSRAFLIECNLDPDNLHIGRNEPVAAPVNAN</sequence>
<gene>
    <name evidence="1" type="ORF">DFR46_2263</name>
</gene>
<dbReference type="AlphaFoldDB" id="A0A3D9FHF3"/>
<accession>A0A3D9FHF3</accession>
<dbReference type="OrthoDB" id="8480189at2"/>
<proteinExistence type="predicted"/>
<keyword evidence="2" id="KW-1185">Reference proteome</keyword>
<evidence type="ECO:0000313" key="1">
    <source>
        <dbReference type="EMBL" id="RED17224.1"/>
    </source>
</evidence>
<comment type="caution">
    <text evidence="1">The sequence shown here is derived from an EMBL/GenBank/DDBJ whole genome shotgun (WGS) entry which is preliminary data.</text>
</comment>
<evidence type="ECO:0000313" key="2">
    <source>
        <dbReference type="Proteomes" id="UP000256310"/>
    </source>
</evidence>